<organism evidence="1 2">
    <name type="scientific">Pseudocercospora musae</name>
    <dbReference type="NCBI Taxonomy" id="113226"/>
    <lineage>
        <taxon>Eukaryota</taxon>
        <taxon>Fungi</taxon>
        <taxon>Dikarya</taxon>
        <taxon>Ascomycota</taxon>
        <taxon>Pezizomycotina</taxon>
        <taxon>Dothideomycetes</taxon>
        <taxon>Dothideomycetidae</taxon>
        <taxon>Mycosphaerellales</taxon>
        <taxon>Mycosphaerellaceae</taxon>
        <taxon>Pseudocercospora</taxon>
    </lineage>
</organism>
<comment type="caution">
    <text evidence="1">The sequence shown here is derived from an EMBL/GenBank/DDBJ whole genome shotgun (WGS) entry which is preliminary data.</text>
</comment>
<dbReference type="AlphaFoldDB" id="A0A139IT56"/>
<keyword evidence="2" id="KW-1185">Reference proteome</keyword>
<evidence type="ECO:0000313" key="2">
    <source>
        <dbReference type="Proteomes" id="UP000073492"/>
    </source>
</evidence>
<protein>
    <submittedName>
        <fullName evidence="1">Uncharacterized protein</fullName>
    </submittedName>
</protein>
<dbReference type="Proteomes" id="UP000073492">
    <property type="component" value="Unassembled WGS sequence"/>
</dbReference>
<gene>
    <name evidence="1" type="ORF">AC579_5964</name>
</gene>
<evidence type="ECO:0000313" key="1">
    <source>
        <dbReference type="EMBL" id="KXT17941.1"/>
    </source>
</evidence>
<proteinExistence type="predicted"/>
<name>A0A139IT56_9PEZI</name>
<sequence length="88" mass="9748">MDVLDRPPTTVVIGRQYGTQLQSAERESTTTAGKLRVFWPYEPTALLRYLPYRRPYAGTMTPEPLSIRARPPTARTAALGALSISSLV</sequence>
<dbReference type="EMBL" id="LFZO01000013">
    <property type="protein sequence ID" value="KXT17941.1"/>
    <property type="molecule type" value="Genomic_DNA"/>
</dbReference>
<reference evidence="1 2" key="1">
    <citation type="submission" date="2015-07" db="EMBL/GenBank/DDBJ databases">
        <title>Comparative genomics of the Sigatoka disease complex on banana suggests a link between parallel evolutionary changes in Pseudocercospora fijiensis and Pseudocercospora eumusae and increased virulence on the banana host.</title>
        <authorList>
            <person name="Chang T.-C."/>
            <person name="Salvucci A."/>
            <person name="Crous P.W."/>
            <person name="Stergiopoulos I."/>
        </authorList>
    </citation>
    <scope>NUCLEOTIDE SEQUENCE [LARGE SCALE GENOMIC DNA]</scope>
    <source>
        <strain evidence="1 2">CBS 116634</strain>
    </source>
</reference>
<accession>A0A139IT56</accession>